<dbReference type="Proteomes" id="UP000198415">
    <property type="component" value="Unassembled WGS sequence"/>
</dbReference>
<dbReference type="AlphaFoldDB" id="A0A239CTF2"/>
<protein>
    <submittedName>
        <fullName evidence="3">Uncharacterized protein</fullName>
    </submittedName>
</protein>
<gene>
    <name evidence="3" type="ORF">SAMN06264365_11285</name>
</gene>
<feature type="transmembrane region" description="Helical" evidence="2">
    <location>
        <begin position="55"/>
        <end position="76"/>
    </location>
</feature>
<keyword evidence="2" id="KW-1133">Transmembrane helix</keyword>
<keyword evidence="2" id="KW-0812">Transmembrane</keyword>
<accession>A0A239CTF2</accession>
<feature type="region of interest" description="Disordered" evidence="1">
    <location>
        <begin position="240"/>
        <end position="259"/>
    </location>
</feature>
<dbReference type="EMBL" id="FZNR01000012">
    <property type="protein sequence ID" value="SNS23526.1"/>
    <property type="molecule type" value="Genomic_DNA"/>
</dbReference>
<organism evidence="3 4">
    <name type="scientific">Actinoplanes regularis</name>
    <dbReference type="NCBI Taxonomy" id="52697"/>
    <lineage>
        <taxon>Bacteria</taxon>
        <taxon>Bacillati</taxon>
        <taxon>Actinomycetota</taxon>
        <taxon>Actinomycetes</taxon>
        <taxon>Micromonosporales</taxon>
        <taxon>Micromonosporaceae</taxon>
        <taxon>Actinoplanes</taxon>
    </lineage>
</organism>
<reference evidence="3 4" key="1">
    <citation type="submission" date="2017-06" db="EMBL/GenBank/DDBJ databases">
        <authorList>
            <person name="Kim H.J."/>
            <person name="Triplett B.A."/>
        </authorList>
    </citation>
    <scope>NUCLEOTIDE SEQUENCE [LARGE SCALE GENOMIC DNA]</scope>
    <source>
        <strain evidence="3 4">DSM 43151</strain>
    </source>
</reference>
<keyword evidence="2" id="KW-0472">Membrane</keyword>
<keyword evidence="4" id="KW-1185">Reference proteome</keyword>
<dbReference type="Pfam" id="PF19560">
    <property type="entry name" value="DUF6082"/>
    <property type="match status" value="1"/>
</dbReference>
<dbReference type="InterPro" id="IPR045728">
    <property type="entry name" value="DUF6082"/>
</dbReference>
<evidence type="ECO:0000313" key="4">
    <source>
        <dbReference type="Proteomes" id="UP000198415"/>
    </source>
</evidence>
<sequence>MNAAKPTGFRRTRWGMWVTGTLLVAAVMLLATLPLAALSATTLPWGRLADVGDALGGVSAALSALALSGVGASLLFQQRQIRQELTALDRQQHLELLKLAIDHPELLEVFDSHMATNEYARHEIYANLNMSYWMTIWQLGEIDDGELRRLAARLFQSEISRRWWGRIGATWTGTRNRPQRRRFLEIVTAEYQAAVAAGDTPAMPVARASRAARGTALTISGLVLVAATVVISRGRRRPALRPYSSSGRVSPSPRTNRRH</sequence>
<evidence type="ECO:0000256" key="2">
    <source>
        <dbReference type="SAM" id="Phobius"/>
    </source>
</evidence>
<evidence type="ECO:0000256" key="1">
    <source>
        <dbReference type="SAM" id="MobiDB-lite"/>
    </source>
</evidence>
<name>A0A239CTF2_9ACTN</name>
<feature type="compositionally biased region" description="Polar residues" evidence="1">
    <location>
        <begin position="243"/>
        <end position="259"/>
    </location>
</feature>
<evidence type="ECO:0000313" key="3">
    <source>
        <dbReference type="EMBL" id="SNS23526.1"/>
    </source>
</evidence>
<proteinExistence type="predicted"/>